<dbReference type="RefSeq" id="WP_083350414.1">
    <property type="nucleotide sequence ID" value="NZ_FNSD01000001.1"/>
</dbReference>
<dbReference type="Pfam" id="PF02517">
    <property type="entry name" value="Rce1-like"/>
    <property type="match status" value="1"/>
</dbReference>
<dbReference type="PANTHER" id="PTHR39430:SF1">
    <property type="entry name" value="PROTEASE"/>
    <property type="match status" value="1"/>
</dbReference>
<feature type="transmembrane region" description="Helical" evidence="2">
    <location>
        <begin position="133"/>
        <end position="154"/>
    </location>
</feature>
<name>A0A1H4LXH7_9BACT</name>
<dbReference type="AlphaFoldDB" id="A0A1H4LXH7"/>
<dbReference type="GO" id="GO:0004175">
    <property type="term" value="F:endopeptidase activity"/>
    <property type="evidence" value="ECO:0007669"/>
    <property type="project" value="UniProtKB-ARBA"/>
</dbReference>
<dbReference type="InterPro" id="IPR003675">
    <property type="entry name" value="Rce1/LyrA-like_dom"/>
</dbReference>
<protein>
    <recommendedName>
        <fullName evidence="3">CAAX prenyl protease 2/Lysostaphin resistance protein A-like domain-containing protein</fullName>
    </recommendedName>
</protein>
<proteinExistence type="predicted"/>
<feature type="transmembrane region" description="Helical" evidence="2">
    <location>
        <begin position="90"/>
        <end position="113"/>
    </location>
</feature>
<feature type="domain" description="CAAX prenyl protease 2/Lysostaphin resistance protein A-like" evidence="3">
    <location>
        <begin position="173"/>
        <end position="280"/>
    </location>
</feature>
<keyword evidence="2" id="KW-0812">Transmembrane</keyword>
<evidence type="ECO:0000313" key="4">
    <source>
        <dbReference type="EMBL" id="SEB75479.1"/>
    </source>
</evidence>
<feature type="transmembrane region" description="Helical" evidence="2">
    <location>
        <begin position="319"/>
        <end position="338"/>
    </location>
</feature>
<sequence length="349" mass="37605">MSDEITPQAKPIDTTGEPEWFPPAQDDSVTLHRPEPSSAVRRIFFGRDGMRAGWALLLWLLFAAMLARGVNAMLRILLSGRVAPHTMPEWLTLLSSTIGFFTVGAAGLIVSRIERKPWSAYGIGSPRSRTGDFGMGLLWGFGTLSVLVGMLRAGGYLAFSGLNLHGVANILLWAVIFALSFLMTGFFEEFTFRGFPQFTLTRGIAGALRSMGLEDHAPAVAFWITASLLAILFGAVHAGNPGEGRIGLVSAGLIGFLFAFSLWRTGSLWWAIGFHAAWDWAESYFYGTSDSGLVLPHRLMTALPEGNLLFSGGSIGPEGSIFIFAIIALVAAIIAFTLKPRAGSPSAEF</sequence>
<feature type="transmembrane region" description="Helical" evidence="2">
    <location>
        <begin position="54"/>
        <end position="78"/>
    </location>
</feature>
<evidence type="ECO:0000313" key="5">
    <source>
        <dbReference type="Proteomes" id="UP000182409"/>
    </source>
</evidence>
<gene>
    <name evidence="4" type="ORF">SAMN05443244_1750</name>
</gene>
<keyword evidence="2" id="KW-0472">Membrane</keyword>
<evidence type="ECO:0000256" key="2">
    <source>
        <dbReference type="SAM" id="Phobius"/>
    </source>
</evidence>
<feature type="transmembrane region" description="Helical" evidence="2">
    <location>
        <begin position="246"/>
        <end position="263"/>
    </location>
</feature>
<organism evidence="4 5">
    <name type="scientific">Terriglobus roseus</name>
    <dbReference type="NCBI Taxonomy" id="392734"/>
    <lineage>
        <taxon>Bacteria</taxon>
        <taxon>Pseudomonadati</taxon>
        <taxon>Acidobacteriota</taxon>
        <taxon>Terriglobia</taxon>
        <taxon>Terriglobales</taxon>
        <taxon>Acidobacteriaceae</taxon>
        <taxon>Terriglobus</taxon>
    </lineage>
</organism>
<dbReference type="Proteomes" id="UP000182409">
    <property type="component" value="Unassembled WGS sequence"/>
</dbReference>
<reference evidence="4 5" key="1">
    <citation type="submission" date="2016-10" db="EMBL/GenBank/DDBJ databases">
        <authorList>
            <person name="de Groot N.N."/>
        </authorList>
    </citation>
    <scope>NUCLEOTIDE SEQUENCE [LARGE SCALE GENOMIC DNA]</scope>
    <source>
        <strain evidence="4 5">AB35.6</strain>
    </source>
</reference>
<dbReference type="PANTHER" id="PTHR39430">
    <property type="entry name" value="MEMBRANE-ASSOCIATED PROTEASE-RELATED"/>
    <property type="match status" value="1"/>
</dbReference>
<dbReference type="GO" id="GO:0080120">
    <property type="term" value="P:CAAX-box protein maturation"/>
    <property type="evidence" value="ECO:0007669"/>
    <property type="project" value="UniProtKB-ARBA"/>
</dbReference>
<evidence type="ECO:0000256" key="1">
    <source>
        <dbReference type="SAM" id="MobiDB-lite"/>
    </source>
</evidence>
<feature type="transmembrane region" description="Helical" evidence="2">
    <location>
        <begin position="166"/>
        <end position="187"/>
    </location>
</feature>
<feature type="transmembrane region" description="Helical" evidence="2">
    <location>
        <begin position="220"/>
        <end position="239"/>
    </location>
</feature>
<keyword evidence="2" id="KW-1133">Transmembrane helix</keyword>
<dbReference type="EMBL" id="FNSD01000001">
    <property type="protein sequence ID" value="SEB75479.1"/>
    <property type="molecule type" value="Genomic_DNA"/>
</dbReference>
<feature type="region of interest" description="Disordered" evidence="1">
    <location>
        <begin position="1"/>
        <end position="32"/>
    </location>
</feature>
<accession>A0A1H4LXH7</accession>
<evidence type="ECO:0000259" key="3">
    <source>
        <dbReference type="Pfam" id="PF02517"/>
    </source>
</evidence>
<dbReference type="OrthoDB" id="324900at2"/>